<dbReference type="AlphaFoldDB" id="K1S2E0"/>
<proteinExistence type="predicted"/>
<dbReference type="HOGENOM" id="CLU_1837013_0_0_1"/>
<sequence>MGVEAAIPKETGSKLGKFKKKCSSQTLLMVPDRVQEMYMRVVGQEDKEDEVRVTVAETHVNHSDASSRDDENLGKTLLEHSIITGDSRKLGPPPRDVPLVFKDEKTKWNKKLTICEATEVIPNLQEPRMPSDVMPKDADK</sequence>
<organism evidence="1">
    <name type="scientific">Magallana gigas</name>
    <name type="common">Pacific oyster</name>
    <name type="synonym">Crassostrea gigas</name>
    <dbReference type="NCBI Taxonomy" id="29159"/>
    <lineage>
        <taxon>Eukaryota</taxon>
        <taxon>Metazoa</taxon>
        <taxon>Spiralia</taxon>
        <taxon>Lophotrochozoa</taxon>
        <taxon>Mollusca</taxon>
        <taxon>Bivalvia</taxon>
        <taxon>Autobranchia</taxon>
        <taxon>Pteriomorphia</taxon>
        <taxon>Ostreida</taxon>
        <taxon>Ostreoidea</taxon>
        <taxon>Ostreidae</taxon>
        <taxon>Magallana</taxon>
    </lineage>
</organism>
<reference evidence="1" key="1">
    <citation type="journal article" date="2012" name="Nature">
        <title>The oyster genome reveals stress adaptation and complexity of shell formation.</title>
        <authorList>
            <person name="Zhang G."/>
            <person name="Fang X."/>
            <person name="Guo X."/>
            <person name="Li L."/>
            <person name="Luo R."/>
            <person name="Xu F."/>
            <person name="Yang P."/>
            <person name="Zhang L."/>
            <person name="Wang X."/>
            <person name="Qi H."/>
            <person name="Xiong Z."/>
            <person name="Que H."/>
            <person name="Xie Y."/>
            <person name="Holland P.W."/>
            <person name="Paps J."/>
            <person name="Zhu Y."/>
            <person name="Wu F."/>
            <person name="Chen Y."/>
            <person name="Wang J."/>
            <person name="Peng C."/>
            <person name="Meng J."/>
            <person name="Yang L."/>
            <person name="Liu J."/>
            <person name="Wen B."/>
            <person name="Zhang N."/>
            <person name="Huang Z."/>
            <person name="Zhu Q."/>
            <person name="Feng Y."/>
            <person name="Mount A."/>
            <person name="Hedgecock D."/>
            <person name="Xu Z."/>
            <person name="Liu Y."/>
            <person name="Domazet-Loso T."/>
            <person name="Du Y."/>
            <person name="Sun X."/>
            <person name="Zhang S."/>
            <person name="Liu B."/>
            <person name="Cheng P."/>
            <person name="Jiang X."/>
            <person name="Li J."/>
            <person name="Fan D."/>
            <person name="Wang W."/>
            <person name="Fu W."/>
            <person name="Wang T."/>
            <person name="Wang B."/>
            <person name="Zhang J."/>
            <person name="Peng Z."/>
            <person name="Li Y."/>
            <person name="Li N."/>
            <person name="Wang J."/>
            <person name="Chen M."/>
            <person name="He Y."/>
            <person name="Tan F."/>
            <person name="Song X."/>
            <person name="Zheng Q."/>
            <person name="Huang R."/>
            <person name="Yang H."/>
            <person name="Du X."/>
            <person name="Chen L."/>
            <person name="Yang M."/>
            <person name="Gaffney P.M."/>
            <person name="Wang S."/>
            <person name="Luo L."/>
            <person name="She Z."/>
            <person name="Ming Y."/>
            <person name="Huang W."/>
            <person name="Zhang S."/>
            <person name="Huang B."/>
            <person name="Zhang Y."/>
            <person name="Qu T."/>
            <person name="Ni P."/>
            <person name="Miao G."/>
            <person name="Wang J."/>
            <person name="Wang Q."/>
            <person name="Steinberg C.E."/>
            <person name="Wang H."/>
            <person name="Li N."/>
            <person name="Qian L."/>
            <person name="Zhang G."/>
            <person name="Li Y."/>
            <person name="Yang H."/>
            <person name="Liu X."/>
            <person name="Wang J."/>
            <person name="Yin Y."/>
            <person name="Wang J."/>
        </authorList>
    </citation>
    <scope>NUCLEOTIDE SEQUENCE [LARGE SCALE GENOMIC DNA]</scope>
    <source>
        <strain evidence="1">05x7-T-G4-1.051#20</strain>
    </source>
</reference>
<protein>
    <submittedName>
        <fullName evidence="1">Uncharacterized protein</fullName>
    </submittedName>
</protein>
<accession>K1S2E0</accession>
<evidence type="ECO:0000313" key="1">
    <source>
        <dbReference type="EMBL" id="EKC41476.1"/>
    </source>
</evidence>
<dbReference type="EMBL" id="JH818025">
    <property type="protein sequence ID" value="EKC41476.1"/>
    <property type="molecule type" value="Genomic_DNA"/>
</dbReference>
<gene>
    <name evidence="1" type="ORF">CGI_10009410</name>
</gene>
<name>K1S2E0_MAGGI</name>
<dbReference type="InParanoid" id="K1S2E0"/>